<dbReference type="EMBL" id="CAKMTQ010000045">
    <property type="protein sequence ID" value="CAH1538289.1"/>
    <property type="molecule type" value="Genomic_DNA"/>
</dbReference>
<name>A0AAU9QCC5_9VIBR</name>
<evidence type="ECO:0000313" key="3">
    <source>
        <dbReference type="Proteomes" id="UP001295420"/>
    </source>
</evidence>
<comment type="caution">
    <text evidence="2">The sequence shown here is derived from an EMBL/GenBank/DDBJ whole genome shotgun (WGS) entry which is preliminary data.</text>
</comment>
<protein>
    <submittedName>
        <fullName evidence="2">Helix-turn-helix family protein</fullName>
    </submittedName>
</protein>
<dbReference type="InterPro" id="IPR010982">
    <property type="entry name" value="Lambda_DNA-bd_dom_sf"/>
</dbReference>
<dbReference type="InterPro" id="IPR001387">
    <property type="entry name" value="Cro/C1-type_HTH"/>
</dbReference>
<dbReference type="GO" id="GO:0003677">
    <property type="term" value="F:DNA binding"/>
    <property type="evidence" value="ECO:0007669"/>
    <property type="project" value="InterPro"/>
</dbReference>
<dbReference type="RefSeq" id="WP_409931855.1">
    <property type="nucleotide sequence ID" value="NZ_CAKMTQ010000045.1"/>
</dbReference>
<organism evidence="2 3">
    <name type="scientific">Vibrio owensii</name>
    <dbReference type="NCBI Taxonomy" id="696485"/>
    <lineage>
        <taxon>Bacteria</taxon>
        <taxon>Pseudomonadati</taxon>
        <taxon>Pseudomonadota</taxon>
        <taxon>Gammaproteobacteria</taxon>
        <taxon>Vibrionales</taxon>
        <taxon>Vibrionaceae</taxon>
        <taxon>Vibrio</taxon>
    </lineage>
</organism>
<dbReference type="Proteomes" id="UP001295420">
    <property type="component" value="Unassembled WGS sequence"/>
</dbReference>
<proteinExistence type="predicted"/>
<dbReference type="Pfam" id="PF01381">
    <property type="entry name" value="HTH_3"/>
    <property type="match status" value="1"/>
</dbReference>
<dbReference type="PROSITE" id="PS50943">
    <property type="entry name" value="HTH_CROC1"/>
    <property type="match status" value="1"/>
</dbReference>
<sequence>MFGEIIKEIRKKNSLTQKDLALKLANASEEFRQLDLVTISRWERGMTSPNNAKAVRVLRSLNEDVILYLQFLAQSQSVSSRSLDEFVYERFHSNILQSTLAAFNLNVPQEDEVIEHDKVFLQVNDKMLTKIRDYHRHYNQDRLELFKLDLYLYQEENKLHGYRFHYASDPETILGYSMAFFFSQEELENQIKDNGCNIDFKKSTSYKRSQPMSMLLASGIVTSSALFRYNWTQQIKFLARHSNITHFYANVLIESMVPFLTSIGFEIVSTQNQVEKGGIKIGRRRYERCLMKIDTSVLLTSKEALSLVQRSF</sequence>
<dbReference type="Gene3D" id="1.10.260.40">
    <property type="entry name" value="lambda repressor-like DNA-binding domains"/>
    <property type="match status" value="1"/>
</dbReference>
<dbReference type="SUPFAM" id="SSF47413">
    <property type="entry name" value="lambda repressor-like DNA-binding domains"/>
    <property type="match status" value="1"/>
</dbReference>
<dbReference type="SMART" id="SM00530">
    <property type="entry name" value="HTH_XRE"/>
    <property type="match status" value="1"/>
</dbReference>
<evidence type="ECO:0000259" key="1">
    <source>
        <dbReference type="PROSITE" id="PS50943"/>
    </source>
</evidence>
<feature type="domain" description="HTH cro/C1-type" evidence="1">
    <location>
        <begin position="6"/>
        <end position="68"/>
    </location>
</feature>
<reference evidence="2" key="1">
    <citation type="submission" date="2022-01" db="EMBL/GenBank/DDBJ databases">
        <authorList>
            <person name="Lagorce A."/>
        </authorList>
    </citation>
    <scope>NUCLEOTIDE SEQUENCE</scope>
    <source>
        <strain evidence="2">Th15_F1_D04</strain>
    </source>
</reference>
<accession>A0AAU9QCC5</accession>
<evidence type="ECO:0000313" key="2">
    <source>
        <dbReference type="EMBL" id="CAH1538289.1"/>
    </source>
</evidence>
<gene>
    <name evidence="2" type="ORF">THF1D04_50247</name>
</gene>
<dbReference type="CDD" id="cd00093">
    <property type="entry name" value="HTH_XRE"/>
    <property type="match status" value="1"/>
</dbReference>
<dbReference type="AlphaFoldDB" id="A0AAU9QCC5"/>